<dbReference type="InterPro" id="IPR007060">
    <property type="entry name" value="FtsL/DivIC"/>
</dbReference>
<keyword evidence="2" id="KW-0812">Transmembrane</keyword>
<proteinExistence type="predicted"/>
<dbReference type="eggNOG" id="COG2919">
    <property type="taxonomic scope" value="Bacteria"/>
</dbReference>
<dbReference type="RefSeq" id="WP_083597558.1">
    <property type="nucleotide sequence ID" value="NZ_FOVH01000003.1"/>
</dbReference>
<evidence type="ECO:0000256" key="2">
    <source>
        <dbReference type="SAM" id="Phobius"/>
    </source>
</evidence>
<dbReference type="AlphaFoldDB" id="A0A1I5D185"/>
<feature type="region of interest" description="Disordered" evidence="1">
    <location>
        <begin position="1"/>
        <end position="40"/>
    </location>
</feature>
<evidence type="ECO:0000256" key="1">
    <source>
        <dbReference type="SAM" id="MobiDB-lite"/>
    </source>
</evidence>
<protein>
    <submittedName>
        <fullName evidence="3">Septum formation initiator</fullName>
    </submittedName>
</protein>
<dbReference type="STRING" id="1993.SAMN04489713_103459"/>
<feature type="transmembrane region" description="Helical" evidence="2">
    <location>
        <begin position="47"/>
        <end position="65"/>
    </location>
</feature>
<keyword evidence="4" id="KW-1185">Reference proteome</keyword>
<keyword evidence="2" id="KW-1133">Transmembrane helix</keyword>
<feature type="compositionally biased region" description="Basic and acidic residues" evidence="1">
    <location>
        <begin position="1"/>
        <end position="30"/>
    </location>
</feature>
<gene>
    <name evidence="3" type="ORF">SAMN04489713_103459</name>
</gene>
<accession>A0A1I5D185</accession>
<evidence type="ECO:0000313" key="3">
    <source>
        <dbReference type="EMBL" id="SFN92903.1"/>
    </source>
</evidence>
<dbReference type="EMBL" id="FOVH01000003">
    <property type="protein sequence ID" value="SFN92903.1"/>
    <property type="molecule type" value="Genomic_DNA"/>
</dbReference>
<sequence length="162" mass="17836">MAQGEERGGPRGGRDDGETAGHEADDHGSGEHGSGPRRGNPALTSRAAILAVVMCAIALSLAYPVREYIAQRKEIADLRRQEAVARRQVDELAQRKQQLGDKSYIEREATRRLHYCRPDVKCYIVLDGSGDGGQRSRKGGPAATPPWYETLWRSVEAADRPR</sequence>
<dbReference type="Pfam" id="PF04977">
    <property type="entry name" value="DivIC"/>
    <property type="match status" value="1"/>
</dbReference>
<reference evidence="3 4" key="1">
    <citation type="submission" date="2016-10" db="EMBL/GenBank/DDBJ databases">
        <authorList>
            <person name="de Groot N.N."/>
        </authorList>
    </citation>
    <scope>NUCLEOTIDE SEQUENCE [LARGE SCALE GENOMIC DNA]</scope>
    <source>
        <strain evidence="3 4">DSM 43067</strain>
    </source>
</reference>
<dbReference type="Proteomes" id="UP000183413">
    <property type="component" value="Unassembled WGS sequence"/>
</dbReference>
<name>A0A1I5D185_9ACTN</name>
<dbReference type="InParanoid" id="A0A1I5D185"/>
<keyword evidence="2" id="KW-0472">Membrane</keyword>
<organism evidence="3 4">
    <name type="scientific">Actinomadura madurae</name>
    <dbReference type="NCBI Taxonomy" id="1993"/>
    <lineage>
        <taxon>Bacteria</taxon>
        <taxon>Bacillati</taxon>
        <taxon>Actinomycetota</taxon>
        <taxon>Actinomycetes</taxon>
        <taxon>Streptosporangiales</taxon>
        <taxon>Thermomonosporaceae</taxon>
        <taxon>Actinomadura</taxon>
    </lineage>
</organism>
<evidence type="ECO:0000313" key="4">
    <source>
        <dbReference type="Proteomes" id="UP000183413"/>
    </source>
</evidence>